<dbReference type="InterPro" id="IPR036770">
    <property type="entry name" value="Ankyrin_rpt-contain_sf"/>
</dbReference>
<dbReference type="KEGG" id="tva:5464356"/>
<sequence length="89" mass="10160">MKNFCNKILLKSCEKGNLKLLKYLIECGINKESKNKNGTTPLIYASINSHFEVVKYLISIRADKKAKDNKDKTALDLAKDNVKSYLEYS</sequence>
<evidence type="ECO:0000256" key="3">
    <source>
        <dbReference type="PROSITE-ProRule" id="PRU00023"/>
    </source>
</evidence>
<name>A2DL49_TRIV3</name>
<dbReference type="SMR" id="A2DL49"/>
<keyword evidence="2 3" id="KW-0040">ANK repeat</keyword>
<dbReference type="InterPro" id="IPR002110">
    <property type="entry name" value="Ankyrin_rpt"/>
</dbReference>
<evidence type="ECO:0000256" key="1">
    <source>
        <dbReference type="ARBA" id="ARBA00022737"/>
    </source>
</evidence>
<dbReference type="SMART" id="SM00248">
    <property type="entry name" value="ANK"/>
    <property type="match status" value="2"/>
</dbReference>
<dbReference type="EMBL" id="DS113214">
    <property type="protein sequence ID" value="EAY18840.1"/>
    <property type="molecule type" value="Genomic_DNA"/>
</dbReference>
<reference evidence="4" key="1">
    <citation type="submission" date="2006-10" db="EMBL/GenBank/DDBJ databases">
        <authorList>
            <person name="Amadeo P."/>
            <person name="Zhao Q."/>
            <person name="Wortman J."/>
            <person name="Fraser-Liggett C."/>
            <person name="Carlton J."/>
        </authorList>
    </citation>
    <scope>NUCLEOTIDE SEQUENCE</scope>
    <source>
        <strain evidence="4">G3</strain>
    </source>
</reference>
<dbReference type="PROSITE" id="PS50088">
    <property type="entry name" value="ANK_REPEAT"/>
    <property type="match status" value="1"/>
</dbReference>
<gene>
    <name evidence="4" type="ORF">TVAG_294920</name>
</gene>
<protein>
    <submittedName>
        <fullName evidence="4">Uncharacterized protein</fullName>
    </submittedName>
</protein>
<organism evidence="4 5">
    <name type="scientific">Trichomonas vaginalis (strain ATCC PRA-98 / G3)</name>
    <dbReference type="NCBI Taxonomy" id="412133"/>
    <lineage>
        <taxon>Eukaryota</taxon>
        <taxon>Metamonada</taxon>
        <taxon>Parabasalia</taxon>
        <taxon>Trichomonadida</taxon>
        <taxon>Trichomonadidae</taxon>
        <taxon>Trichomonas</taxon>
    </lineage>
</organism>
<dbReference type="Gene3D" id="1.25.40.20">
    <property type="entry name" value="Ankyrin repeat-containing domain"/>
    <property type="match status" value="1"/>
</dbReference>
<evidence type="ECO:0000313" key="5">
    <source>
        <dbReference type="Proteomes" id="UP000001542"/>
    </source>
</evidence>
<dbReference type="STRING" id="5722.A2DL49"/>
<keyword evidence="5" id="KW-1185">Reference proteome</keyword>
<evidence type="ECO:0000313" key="4">
    <source>
        <dbReference type="EMBL" id="EAY18840.1"/>
    </source>
</evidence>
<dbReference type="Proteomes" id="UP000001542">
    <property type="component" value="Unassembled WGS sequence"/>
</dbReference>
<dbReference type="AlphaFoldDB" id="A2DL49"/>
<dbReference type="SUPFAM" id="SSF48403">
    <property type="entry name" value="Ankyrin repeat"/>
    <property type="match status" value="1"/>
</dbReference>
<dbReference type="InParanoid" id="A2DL49"/>
<dbReference type="RefSeq" id="XP_001579826.1">
    <property type="nucleotide sequence ID" value="XM_001579776.1"/>
</dbReference>
<evidence type="ECO:0000256" key="2">
    <source>
        <dbReference type="ARBA" id="ARBA00023043"/>
    </source>
</evidence>
<dbReference type="PANTHER" id="PTHR24188:SF29">
    <property type="entry name" value="GH09064P"/>
    <property type="match status" value="1"/>
</dbReference>
<proteinExistence type="predicted"/>
<accession>A2DL49</accession>
<dbReference type="OrthoDB" id="684045at2759"/>
<reference evidence="4" key="2">
    <citation type="journal article" date="2007" name="Science">
        <title>Draft genome sequence of the sexually transmitted pathogen Trichomonas vaginalis.</title>
        <authorList>
            <person name="Carlton J.M."/>
            <person name="Hirt R.P."/>
            <person name="Silva J.C."/>
            <person name="Delcher A.L."/>
            <person name="Schatz M."/>
            <person name="Zhao Q."/>
            <person name="Wortman J.R."/>
            <person name="Bidwell S.L."/>
            <person name="Alsmark U.C.M."/>
            <person name="Besteiro S."/>
            <person name="Sicheritz-Ponten T."/>
            <person name="Noel C.J."/>
            <person name="Dacks J.B."/>
            <person name="Foster P.G."/>
            <person name="Simillion C."/>
            <person name="Van de Peer Y."/>
            <person name="Miranda-Saavedra D."/>
            <person name="Barton G.J."/>
            <person name="Westrop G.D."/>
            <person name="Mueller S."/>
            <person name="Dessi D."/>
            <person name="Fiori P.L."/>
            <person name="Ren Q."/>
            <person name="Paulsen I."/>
            <person name="Zhang H."/>
            <person name="Bastida-Corcuera F.D."/>
            <person name="Simoes-Barbosa A."/>
            <person name="Brown M.T."/>
            <person name="Hayes R.D."/>
            <person name="Mukherjee M."/>
            <person name="Okumura C.Y."/>
            <person name="Schneider R."/>
            <person name="Smith A.J."/>
            <person name="Vanacova S."/>
            <person name="Villalvazo M."/>
            <person name="Haas B.J."/>
            <person name="Pertea M."/>
            <person name="Feldblyum T.V."/>
            <person name="Utterback T.R."/>
            <person name="Shu C.L."/>
            <person name="Osoegawa K."/>
            <person name="de Jong P.J."/>
            <person name="Hrdy I."/>
            <person name="Horvathova L."/>
            <person name="Zubacova Z."/>
            <person name="Dolezal P."/>
            <person name="Malik S.B."/>
            <person name="Logsdon J.M. Jr."/>
            <person name="Henze K."/>
            <person name="Gupta A."/>
            <person name="Wang C.C."/>
            <person name="Dunne R.L."/>
            <person name="Upcroft J.A."/>
            <person name="Upcroft P."/>
            <person name="White O."/>
            <person name="Salzberg S.L."/>
            <person name="Tang P."/>
            <person name="Chiu C.-H."/>
            <person name="Lee Y.-S."/>
            <person name="Embley T.M."/>
            <person name="Coombs G.H."/>
            <person name="Mottram J.C."/>
            <person name="Tachezy J."/>
            <person name="Fraser-Liggett C.M."/>
            <person name="Johnson P.J."/>
        </authorList>
    </citation>
    <scope>NUCLEOTIDE SEQUENCE [LARGE SCALE GENOMIC DNA]</scope>
    <source>
        <strain evidence="4">G3</strain>
    </source>
</reference>
<dbReference type="VEuPathDB" id="TrichDB:TVAG_294920"/>
<dbReference type="VEuPathDB" id="TrichDB:TVAGG3_0273760"/>
<keyword evidence="1" id="KW-0677">Repeat</keyword>
<dbReference type="PANTHER" id="PTHR24188">
    <property type="entry name" value="ANKYRIN REPEAT PROTEIN"/>
    <property type="match status" value="1"/>
</dbReference>
<feature type="repeat" description="ANK" evidence="3">
    <location>
        <begin position="37"/>
        <end position="69"/>
    </location>
</feature>
<dbReference type="Pfam" id="PF12796">
    <property type="entry name" value="Ank_2"/>
    <property type="match status" value="1"/>
</dbReference>
<dbReference type="PROSITE" id="PS50297">
    <property type="entry name" value="ANK_REP_REGION"/>
    <property type="match status" value="1"/>
</dbReference>